<keyword evidence="1" id="KW-0472">Membrane</keyword>
<organism evidence="3 4">
    <name type="scientific">Pseudobacter ginsenosidimutans</name>
    <dbReference type="NCBI Taxonomy" id="661488"/>
    <lineage>
        <taxon>Bacteria</taxon>
        <taxon>Pseudomonadati</taxon>
        <taxon>Bacteroidota</taxon>
        <taxon>Chitinophagia</taxon>
        <taxon>Chitinophagales</taxon>
        <taxon>Chitinophagaceae</taxon>
        <taxon>Pseudobacter</taxon>
    </lineage>
</organism>
<dbReference type="Pfam" id="PF12679">
    <property type="entry name" value="ABC2_membrane_2"/>
    <property type="match status" value="1"/>
</dbReference>
<feature type="transmembrane region" description="Helical" evidence="1">
    <location>
        <begin position="271"/>
        <end position="289"/>
    </location>
</feature>
<evidence type="ECO:0000256" key="1">
    <source>
        <dbReference type="SAM" id="Phobius"/>
    </source>
</evidence>
<feature type="transmembrane region" description="Helical" evidence="1">
    <location>
        <begin position="240"/>
        <end position="259"/>
    </location>
</feature>
<evidence type="ECO:0000313" key="4">
    <source>
        <dbReference type="Proteomes" id="UP000293874"/>
    </source>
</evidence>
<feature type="transmembrane region" description="Helical" evidence="1">
    <location>
        <begin position="158"/>
        <end position="176"/>
    </location>
</feature>
<gene>
    <name evidence="3" type="ORF">EV199_0338</name>
</gene>
<feature type="transmembrane region" description="Helical" evidence="1">
    <location>
        <begin position="126"/>
        <end position="152"/>
    </location>
</feature>
<dbReference type="PANTHER" id="PTHR43471">
    <property type="entry name" value="ABC TRANSPORTER PERMEASE"/>
    <property type="match status" value="1"/>
</dbReference>
<dbReference type="InterPro" id="IPR019196">
    <property type="entry name" value="ABC_transp_unknown"/>
</dbReference>
<accession>A0A4Q7MZ11</accession>
<feature type="transmembrane region" description="Helical" evidence="1">
    <location>
        <begin position="79"/>
        <end position="99"/>
    </location>
</feature>
<evidence type="ECO:0000313" key="3">
    <source>
        <dbReference type="EMBL" id="RZS74490.1"/>
    </source>
</evidence>
<sequence>MRMIIQIAKAELRTLFYSPVAWFLILAFLVQCAYFFTTGLAGLAEVQDMIVKNNPGYAGLTGSAEAGYTRRLFLGGEGVFSSVLQNLYLFIPLLTMGLIGREIQNGTSKLLYSSPVKLHQIVSGKYLAIMIYNLILVIILGIFMVTASMVMIKVDHGMLLSAMLGFYLLTCTYTAIGMFMSSITTHQIIAAVGTFLIVFCLSFMDSLWQKYDFVRDLTFFLHLPGRTQKMLLGLITTKDVIYFLVIMSMFIMFTILRLRAAREANPWYVNMMRYCFVVVLGLMIGYLSSRPAMTGYWDTTAQKVNTIHEKTQQLIKEMGDEPLEVTLYSNFLEPSGSKGLPEARNAYLTNVWERYLRFKPGIKFNYVYYYDHDSTIMGKNIYRAFPGKSIDFIAAKSAEYSELDLDDFLKPAEIRKMIDLKPENMRLVMQLKYKGRTEFLRTFNDNIFWPQEMQVAAAFKRLIDGVAPKCAFVSGHYERNIFKTGEREYANHTASKLERSALVNLGFDVDTVSLDTEDIPAGATTLVLADPKSALSEVCLQKIRLYLATGGNMFIMGEPGKQQMVNPVLKQLGLSLMDGVLVSQNKREMPQMQSLHLTNAFLSMEKNPSSSGFKKVPERDKHILMPYAAAIDYTDTAGFTVTPLLKSEAGVTWLKKGKLVVDSAMVEFNQQDGDLRSFFASLSNKTMPAVKEDTVNTAQVVPDTMHNEQGSFVTLLAMHRSIGNKEQRIVVAGDADFISNMRAMQHKTGILLYSWLANGVYPIAIPGTPPRDIFLTITGKTAAQLKLFFVWLLPTLVLLSGTVLLIRRKRK</sequence>
<dbReference type="Pfam" id="PF09822">
    <property type="entry name" value="ABC_transp_aux"/>
    <property type="match status" value="1"/>
</dbReference>
<feature type="domain" description="ABC-type uncharacterised transport system" evidence="2">
    <location>
        <begin position="468"/>
        <end position="742"/>
    </location>
</feature>
<proteinExistence type="predicted"/>
<comment type="caution">
    <text evidence="3">The sequence shown here is derived from an EMBL/GenBank/DDBJ whole genome shotgun (WGS) entry which is preliminary data.</text>
</comment>
<reference evidence="3 4" key="1">
    <citation type="submission" date="2019-02" db="EMBL/GenBank/DDBJ databases">
        <title>Genomic Encyclopedia of Type Strains, Phase IV (KMG-IV): sequencing the most valuable type-strain genomes for metagenomic binning, comparative biology and taxonomic classification.</title>
        <authorList>
            <person name="Goeker M."/>
        </authorList>
    </citation>
    <scope>NUCLEOTIDE SEQUENCE [LARGE SCALE GENOMIC DNA]</scope>
    <source>
        <strain evidence="3 4">DSM 18116</strain>
    </source>
</reference>
<feature type="transmembrane region" description="Helical" evidence="1">
    <location>
        <begin position="20"/>
        <end position="44"/>
    </location>
</feature>
<keyword evidence="1" id="KW-1133">Transmembrane helix</keyword>
<keyword evidence="1" id="KW-0812">Transmembrane</keyword>
<dbReference type="Proteomes" id="UP000293874">
    <property type="component" value="Unassembled WGS sequence"/>
</dbReference>
<protein>
    <submittedName>
        <fullName evidence="3">ABC-2 type transport system permease protein</fullName>
    </submittedName>
</protein>
<dbReference type="GO" id="GO:0005886">
    <property type="term" value="C:plasma membrane"/>
    <property type="evidence" value="ECO:0007669"/>
    <property type="project" value="UniProtKB-SubCell"/>
</dbReference>
<keyword evidence="4" id="KW-1185">Reference proteome</keyword>
<evidence type="ECO:0000259" key="2">
    <source>
        <dbReference type="Pfam" id="PF09822"/>
    </source>
</evidence>
<dbReference type="GO" id="GO:0140359">
    <property type="term" value="F:ABC-type transporter activity"/>
    <property type="evidence" value="ECO:0007669"/>
    <property type="project" value="InterPro"/>
</dbReference>
<feature type="transmembrane region" description="Helical" evidence="1">
    <location>
        <begin position="788"/>
        <end position="806"/>
    </location>
</feature>
<name>A0A4Q7MZ11_9BACT</name>
<dbReference type="EMBL" id="SGXA01000001">
    <property type="protein sequence ID" value="RZS74490.1"/>
    <property type="molecule type" value="Genomic_DNA"/>
</dbReference>
<dbReference type="AlphaFoldDB" id="A0A4Q7MZ11"/>
<feature type="transmembrane region" description="Helical" evidence="1">
    <location>
        <begin position="188"/>
        <end position="208"/>
    </location>
</feature>